<feature type="region of interest" description="Disordered" evidence="1">
    <location>
        <begin position="72"/>
        <end position="100"/>
    </location>
</feature>
<reference evidence="3 4" key="1">
    <citation type="submission" date="2019-07" db="EMBL/GenBank/DDBJ databases">
        <title>Pseudomonas mangiferae sp. nov., isolated from bark of mango tree in Thailand.</title>
        <authorList>
            <person name="Srisuk N."/>
            <person name="Anurat P."/>
        </authorList>
    </citation>
    <scope>NUCLEOTIDE SEQUENCE [LARGE SCALE GENOMIC DNA]</scope>
    <source>
        <strain evidence="3 4">DMKU_BBB3-04</strain>
    </source>
</reference>
<gene>
    <name evidence="3" type="ORF">FM069_12255</name>
</gene>
<name>A0A553GXT3_9PSED</name>
<accession>A0A553GXT3</accession>
<keyword evidence="2" id="KW-0732">Signal</keyword>
<evidence type="ECO:0000256" key="2">
    <source>
        <dbReference type="SAM" id="SignalP"/>
    </source>
</evidence>
<proteinExistence type="predicted"/>
<dbReference type="Proteomes" id="UP000315235">
    <property type="component" value="Unassembled WGS sequence"/>
</dbReference>
<dbReference type="EMBL" id="VJOY01000008">
    <property type="protein sequence ID" value="TRX74314.1"/>
    <property type="molecule type" value="Genomic_DNA"/>
</dbReference>
<protein>
    <submittedName>
        <fullName evidence="3">Uncharacterized protein</fullName>
    </submittedName>
</protein>
<evidence type="ECO:0000313" key="4">
    <source>
        <dbReference type="Proteomes" id="UP000315235"/>
    </source>
</evidence>
<dbReference type="AlphaFoldDB" id="A0A553GXT3"/>
<organism evidence="3 4">
    <name type="scientific">Pseudomonas mangiferae</name>
    <dbReference type="NCBI Taxonomy" id="2593654"/>
    <lineage>
        <taxon>Bacteria</taxon>
        <taxon>Pseudomonadati</taxon>
        <taxon>Pseudomonadota</taxon>
        <taxon>Gammaproteobacteria</taxon>
        <taxon>Pseudomonadales</taxon>
        <taxon>Pseudomonadaceae</taxon>
        <taxon>Pseudomonas</taxon>
    </lineage>
</organism>
<feature type="signal peptide" evidence="2">
    <location>
        <begin position="1"/>
        <end position="24"/>
    </location>
</feature>
<evidence type="ECO:0000313" key="3">
    <source>
        <dbReference type="EMBL" id="TRX74314.1"/>
    </source>
</evidence>
<feature type="chain" id="PRO_5021931369" evidence="2">
    <location>
        <begin position="25"/>
        <end position="100"/>
    </location>
</feature>
<comment type="caution">
    <text evidence="3">The sequence shown here is derived from an EMBL/GenBank/DDBJ whole genome shotgun (WGS) entry which is preliminary data.</text>
</comment>
<sequence length="100" mass="10874">MRTASRPRLLATLFMLGAAPFSQAGQSTGQLDIRMTISEACQVSAEPGANRLAMSSSHCTDRARYRVMYPASGKTVDQPDSLRSVEHGEGPSPTRVTVYW</sequence>
<evidence type="ECO:0000256" key="1">
    <source>
        <dbReference type="SAM" id="MobiDB-lite"/>
    </source>
</evidence>
<dbReference type="RefSeq" id="WP_143488642.1">
    <property type="nucleotide sequence ID" value="NZ_VJOY01000008.1"/>
</dbReference>
<keyword evidence="4" id="KW-1185">Reference proteome</keyword>